<sequence length="78" mass="8630">MATHRIVFGQTATVLVTIAKCSVERLGCLVNAKAGRCVTSDKKQDKYSGQSDARADYDQPDTSLNVEIELFDYQSAHY</sequence>
<proteinExistence type="predicted"/>
<gene>
    <name evidence="2" type="ORF">BpHYR1_047657</name>
</gene>
<accession>A0A3M7RY21</accession>
<keyword evidence="3" id="KW-1185">Reference proteome</keyword>
<name>A0A3M7RY21_BRAPC</name>
<feature type="region of interest" description="Disordered" evidence="1">
    <location>
        <begin position="38"/>
        <end position="58"/>
    </location>
</feature>
<dbReference type="Proteomes" id="UP000276133">
    <property type="component" value="Unassembled WGS sequence"/>
</dbReference>
<evidence type="ECO:0000256" key="1">
    <source>
        <dbReference type="SAM" id="MobiDB-lite"/>
    </source>
</evidence>
<reference evidence="2 3" key="1">
    <citation type="journal article" date="2018" name="Sci. Rep.">
        <title>Genomic signatures of local adaptation to the degree of environmental predictability in rotifers.</title>
        <authorList>
            <person name="Franch-Gras L."/>
            <person name="Hahn C."/>
            <person name="Garcia-Roger E.M."/>
            <person name="Carmona M.J."/>
            <person name="Serra M."/>
            <person name="Gomez A."/>
        </authorList>
    </citation>
    <scope>NUCLEOTIDE SEQUENCE [LARGE SCALE GENOMIC DNA]</scope>
    <source>
        <strain evidence="2">HYR1</strain>
    </source>
</reference>
<dbReference type="AlphaFoldDB" id="A0A3M7RY21"/>
<evidence type="ECO:0000313" key="3">
    <source>
        <dbReference type="Proteomes" id="UP000276133"/>
    </source>
</evidence>
<dbReference type="EMBL" id="REGN01002405">
    <property type="protein sequence ID" value="RNA28340.1"/>
    <property type="molecule type" value="Genomic_DNA"/>
</dbReference>
<protein>
    <submittedName>
        <fullName evidence="2">Uncharacterized protein</fullName>
    </submittedName>
</protein>
<comment type="caution">
    <text evidence="2">The sequence shown here is derived from an EMBL/GenBank/DDBJ whole genome shotgun (WGS) entry which is preliminary data.</text>
</comment>
<organism evidence="2 3">
    <name type="scientific">Brachionus plicatilis</name>
    <name type="common">Marine rotifer</name>
    <name type="synonym">Brachionus muelleri</name>
    <dbReference type="NCBI Taxonomy" id="10195"/>
    <lineage>
        <taxon>Eukaryota</taxon>
        <taxon>Metazoa</taxon>
        <taxon>Spiralia</taxon>
        <taxon>Gnathifera</taxon>
        <taxon>Rotifera</taxon>
        <taxon>Eurotatoria</taxon>
        <taxon>Monogononta</taxon>
        <taxon>Pseudotrocha</taxon>
        <taxon>Ploima</taxon>
        <taxon>Brachionidae</taxon>
        <taxon>Brachionus</taxon>
    </lineage>
</organism>
<evidence type="ECO:0000313" key="2">
    <source>
        <dbReference type="EMBL" id="RNA28340.1"/>
    </source>
</evidence>